<keyword evidence="2" id="KW-1185">Reference proteome</keyword>
<accession>A0ACC2AET0</accession>
<dbReference type="Proteomes" id="UP001162992">
    <property type="component" value="Chromosome 22"/>
</dbReference>
<dbReference type="EMBL" id="CM055113">
    <property type="protein sequence ID" value="KAJ7516074.1"/>
    <property type="molecule type" value="Genomic_DNA"/>
</dbReference>
<evidence type="ECO:0000313" key="2">
    <source>
        <dbReference type="Proteomes" id="UP001162992"/>
    </source>
</evidence>
<name>A0ACC2AET0_DIPCM</name>
<sequence>MEADSSSAAVRSLHMYYAGNEDISQNNQHGSLAKLVQCVSEAYSMLFATLFLFCFVGAGVAMASFAESCVLFRDLDHLSQLKPKNDKEDKTIKPSLQKAKPTITANANDRMISNSMSRLWSSTDP</sequence>
<proteinExistence type="predicted"/>
<protein>
    <submittedName>
        <fullName evidence="1">Uncharacterized protein</fullName>
    </submittedName>
</protein>
<comment type="caution">
    <text evidence="1">The sequence shown here is derived from an EMBL/GenBank/DDBJ whole genome shotgun (WGS) entry which is preliminary data.</text>
</comment>
<evidence type="ECO:0000313" key="1">
    <source>
        <dbReference type="EMBL" id="KAJ7516074.1"/>
    </source>
</evidence>
<gene>
    <name evidence="1" type="ORF">O6H91_22G041900</name>
</gene>
<reference evidence="2" key="1">
    <citation type="journal article" date="2024" name="Proc. Natl. Acad. Sci. U.S.A.">
        <title>Extraordinary preservation of gene collinearity over three hundred million years revealed in homosporous lycophytes.</title>
        <authorList>
            <person name="Li C."/>
            <person name="Wickell D."/>
            <person name="Kuo L.Y."/>
            <person name="Chen X."/>
            <person name="Nie B."/>
            <person name="Liao X."/>
            <person name="Peng D."/>
            <person name="Ji J."/>
            <person name="Jenkins J."/>
            <person name="Williams M."/>
            <person name="Shu S."/>
            <person name="Plott C."/>
            <person name="Barry K."/>
            <person name="Rajasekar S."/>
            <person name="Grimwood J."/>
            <person name="Han X."/>
            <person name="Sun S."/>
            <person name="Hou Z."/>
            <person name="He W."/>
            <person name="Dai G."/>
            <person name="Sun C."/>
            <person name="Schmutz J."/>
            <person name="Leebens-Mack J.H."/>
            <person name="Li F.W."/>
            <person name="Wang L."/>
        </authorList>
    </citation>
    <scope>NUCLEOTIDE SEQUENCE [LARGE SCALE GENOMIC DNA]</scope>
    <source>
        <strain evidence="2">cv. PW_Plant_1</strain>
    </source>
</reference>
<organism evidence="1 2">
    <name type="scientific">Diphasiastrum complanatum</name>
    <name type="common">Issler's clubmoss</name>
    <name type="synonym">Lycopodium complanatum</name>
    <dbReference type="NCBI Taxonomy" id="34168"/>
    <lineage>
        <taxon>Eukaryota</taxon>
        <taxon>Viridiplantae</taxon>
        <taxon>Streptophyta</taxon>
        <taxon>Embryophyta</taxon>
        <taxon>Tracheophyta</taxon>
        <taxon>Lycopodiopsida</taxon>
        <taxon>Lycopodiales</taxon>
        <taxon>Lycopodiaceae</taxon>
        <taxon>Lycopodioideae</taxon>
        <taxon>Diphasiastrum</taxon>
    </lineage>
</organism>